<dbReference type="Pfam" id="PF06855">
    <property type="entry name" value="YozE_SAM_like"/>
    <property type="match status" value="1"/>
</dbReference>
<evidence type="ECO:0000313" key="2">
    <source>
        <dbReference type="EMBL" id="QEL20503.1"/>
    </source>
</evidence>
<keyword evidence="3" id="KW-1185">Reference proteome</keyword>
<dbReference type="OrthoDB" id="7477743at2"/>
<reference evidence="3" key="1">
    <citation type="submission" date="2019-08" db="EMBL/GenBank/DDBJ databases">
        <title>Limnoglobus roseus gen. nov., sp. nov., a novel freshwater planctomycete with a giant genome from the family Gemmataceae.</title>
        <authorList>
            <person name="Kulichevskaya I.S."/>
            <person name="Naumoff D.G."/>
            <person name="Miroshnikov K."/>
            <person name="Ivanova A."/>
            <person name="Philippov D.A."/>
            <person name="Hakobyan A."/>
            <person name="Rijpstra I.C."/>
            <person name="Sinninghe Damste J.S."/>
            <person name="Liesack W."/>
            <person name="Dedysh S.N."/>
        </authorList>
    </citation>
    <scope>NUCLEOTIDE SEQUENCE [LARGE SCALE GENOMIC DNA]</scope>
    <source>
        <strain evidence="3">PX52</strain>
    </source>
</reference>
<evidence type="ECO:0000259" key="1">
    <source>
        <dbReference type="Pfam" id="PF06855"/>
    </source>
</evidence>
<proteinExistence type="predicted"/>
<sequence>MTFNEWLHAQQERTKDAVGDLARDVAGDPYAPDGYETLWAYVEALPGRRENVLSVVDAAWTEFNGRDPATCR</sequence>
<dbReference type="InterPro" id="IPR023089">
    <property type="entry name" value="YozE_SAM-like"/>
</dbReference>
<feature type="domain" description="YozE SAM-like" evidence="1">
    <location>
        <begin position="2"/>
        <end position="64"/>
    </location>
</feature>
<gene>
    <name evidence="2" type="ORF">PX52LOC_07607</name>
</gene>
<dbReference type="EMBL" id="CP042425">
    <property type="protein sequence ID" value="QEL20503.1"/>
    <property type="molecule type" value="Genomic_DNA"/>
</dbReference>
<dbReference type="AlphaFoldDB" id="A0A5C1AR23"/>
<dbReference type="Gene3D" id="1.10.150.260">
    <property type="entry name" value="YozE SAM-like"/>
    <property type="match status" value="1"/>
</dbReference>
<dbReference type="SUPFAM" id="SSF140652">
    <property type="entry name" value="YozE-like"/>
    <property type="match status" value="1"/>
</dbReference>
<dbReference type="RefSeq" id="WP_149114798.1">
    <property type="nucleotide sequence ID" value="NZ_CP042425.1"/>
</dbReference>
<organism evidence="2 3">
    <name type="scientific">Limnoglobus roseus</name>
    <dbReference type="NCBI Taxonomy" id="2598579"/>
    <lineage>
        <taxon>Bacteria</taxon>
        <taxon>Pseudomonadati</taxon>
        <taxon>Planctomycetota</taxon>
        <taxon>Planctomycetia</taxon>
        <taxon>Gemmatales</taxon>
        <taxon>Gemmataceae</taxon>
        <taxon>Limnoglobus</taxon>
    </lineage>
</organism>
<name>A0A5C1AR23_9BACT</name>
<dbReference type="Proteomes" id="UP000324974">
    <property type="component" value="Chromosome"/>
</dbReference>
<dbReference type="InterPro" id="IPR036806">
    <property type="entry name" value="YozE_SAM-like_sf"/>
</dbReference>
<protein>
    <recommendedName>
        <fullName evidence="1">YozE SAM-like domain-containing protein</fullName>
    </recommendedName>
</protein>
<dbReference type="KEGG" id="lrs:PX52LOC_07607"/>
<evidence type="ECO:0000313" key="3">
    <source>
        <dbReference type="Proteomes" id="UP000324974"/>
    </source>
</evidence>
<accession>A0A5C1AR23</accession>